<accession>A0ABR1TDV1</accession>
<dbReference type="PANTHER" id="PTHR33365:SF4">
    <property type="entry name" value="CYCLOCHLOROTINE BIOSYNTHESIS PROTEIN O"/>
    <property type="match status" value="1"/>
</dbReference>
<comment type="caution">
    <text evidence="3">The sequence shown here is derived from an EMBL/GenBank/DDBJ whole genome shotgun (WGS) entry which is preliminary data.</text>
</comment>
<dbReference type="InterPro" id="IPR021765">
    <property type="entry name" value="UstYa-like"/>
</dbReference>
<organism evidence="3 4">
    <name type="scientific">Apiospora rasikravindrae</name>
    <dbReference type="NCBI Taxonomy" id="990691"/>
    <lineage>
        <taxon>Eukaryota</taxon>
        <taxon>Fungi</taxon>
        <taxon>Dikarya</taxon>
        <taxon>Ascomycota</taxon>
        <taxon>Pezizomycotina</taxon>
        <taxon>Sordariomycetes</taxon>
        <taxon>Xylariomycetidae</taxon>
        <taxon>Amphisphaeriales</taxon>
        <taxon>Apiosporaceae</taxon>
        <taxon>Apiospora</taxon>
    </lineage>
</organism>
<evidence type="ECO:0000313" key="4">
    <source>
        <dbReference type="Proteomes" id="UP001444661"/>
    </source>
</evidence>
<dbReference type="Pfam" id="PF11807">
    <property type="entry name" value="UstYa"/>
    <property type="match status" value="1"/>
</dbReference>
<evidence type="ECO:0000256" key="1">
    <source>
        <dbReference type="ARBA" id="ARBA00004685"/>
    </source>
</evidence>
<protein>
    <submittedName>
        <fullName evidence="3">Uncharacterized protein</fullName>
    </submittedName>
</protein>
<dbReference type="Proteomes" id="UP001444661">
    <property type="component" value="Unassembled WGS sequence"/>
</dbReference>
<gene>
    <name evidence="3" type="ORF">PG993_004823</name>
</gene>
<comment type="similarity">
    <text evidence="2">Belongs to the ustYa family.</text>
</comment>
<reference evidence="3 4" key="1">
    <citation type="submission" date="2023-01" db="EMBL/GenBank/DDBJ databases">
        <title>Analysis of 21 Apiospora genomes using comparative genomics revels a genus with tremendous synthesis potential of carbohydrate active enzymes and secondary metabolites.</title>
        <authorList>
            <person name="Sorensen T."/>
        </authorList>
    </citation>
    <scope>NUCLEOTIDE SEQUENCE [LARGE SCALE GENOMIC DNA]</scope>
    <source>
        <strain evidence="3 4">CBS 33761</strain>
    </source>
</reference>
<keyword evidence="4" id="KW-1185">Reference proteome</keyword>
<comment type="pathway">
    <text evidence="1">Mycotoxin biosynthesis.</text>
</comment>
<dbReference type="EMBL" id="JAQQWK010000003">
    <property type="protein sequence ID" value="KAK8044799.1"/>
    <property type="molecule type" value="Genomic_DNA"/>
</dbReference>
<name>A0ABR1TDV1_9PEZI</name>
<evidence type="ECO:0000256" key="2">
    <source>
        <dbReference type="ARBA" id="ARBA00035112"/>
    </source>
</evidence>
<proteinExistence type="inferred from homology"/>
<sequence length="254" mass="29571">MGLRRERNLVQYRMWLATAVLCCLSALVSFCAHSLKATDIQCVRHQSSWSPATEAIEYHWETWEDFDFFTKSGYFQRKPSDEVDQAWDALLPKHPISIPASKLTALGQSDPNDDAAWIRHPDDANQILALPEYAVQLGCLNLLRQWSFSPQRDAWAHDSKMDYSYLASFQGDESIVWQRMHQCLERIKQALMCWGDTGTIIWHYPTEPGERVHFDMGTLHKCRNFDRIQDWTKANQVETVTMDNLWWSGDDNIQ</sequence>
<evidence type="ECO:0000313" key="3">
    <source>
        <dbReference type="EMBL" id="KAK8044799.1"/>
    </source>
</evidence>
<dbReference type="PANTHER" id="PTHR33365">
    <property type="entry name" value="YALI0B05434P"/>
    <property type="match status" value="1"/>
</dbReference>